<sequence>MDSMLEEQFTAMYRCHRVAVERYVLRRVQAEDVGDVLAEVFSTAWRRYEQIPADPLPWLYGVARRVLANDRRAARRRRDLSDCLAVQPRADAHAEDVAGLTGVARAFSRLSSQDQEVLRLCLWEELTPSEIAQVLGQAQIAVRVRLHRARQRLQKHLRPTSQMPPATPVGIQQEAKDACR</sequence>
<dbReference type="SUPFAM" id="SSF88946">
    <property type="entry name" value="Sigma2 domain of RNA polymerase sigma factors"/>
    <property type="match status" value="1"/>
</dbReference>
<dbReference type="InterPro" id="IPR013325">
    <property type="entry name" value="RNA_pol_sigma_r2"/>
</dbReference>
<accession>A0ABZ1ZVD3</accession>
<proteinExistence type="inferred from homology"/>
<evidence type="ECO:0000259" key="6">
    <source>
        <dbReference type="Pfam" id="PF04542"/>
    </source>
</evidence>
<evidence type="ECO:0000256" key="5">
    <source>
        <dbReference type="SAM" id="MobiDB-lite"/>
    </source>
</evidence>
<feature type="domain" description="RNA polymerase sigma factor 70 region 4 type 2" evidence="7">
    <location>
        <begin position="104"/>
        <end position="153"/>
    </location>
</feature>
<feature type="region of interest" description="Disordered" evidence="5">
    <location>
        <begin position="159"/>
        <end position="180"/>
    </location>
</feature>
<keyword evidence="4" id="KW-0804">Transcription</keyword>
<name>A0ABZ1ZVD3_STRAQ</name>
<dbReference type="InterPro" id="IPR013249">
    <property type="entry name" value="RNA_pol_sigma70_r4_t2"/>
</dbReference>
<dbReference type="InterPro" id="IPR036388">
    <property type="entry name" value="WH-like_DNA-bd_sf"/>
</dbReference>
<dbReference type="EMBL" id="CP109491">
    <property type="protein sequence ID" value="WUX41783.1"/>
    <property type="molecule type" value="Genomic_DNA"/>
</dbReference>
<dbReference type="InterPro" id="IPR014284">
    <property type="entry name" value="RNA_pol_sigma-70_dom"/>
</dbReference>
<dbReference type="InterPro" id="IPR039425">
    <property type="entry name" value="RNA_pol_sigma-70-like"/>
</dbReference>
<organism evidence="8 9">
    <name type="scientific">Streptomyces anulatus</name>
    <name type="common">Streptomyces chrysomallus</name>
    <dbReference type="NCBI Taxonomy" id="1892"/>
    <lineage>
        <taxon>Bacteria</taxon>
        <taxon>Bacillati</taxon>
        <taxon>Actinomycetota</taxon>
        <taxon>Actinomycetes</taxon>
        <taxon>Kitasatosporales</taxon>
        <taxon>Streptomycetaceae</taxon>
        <taxon>Streptomyces</taxon>
    </lineage>
</organism>
<evidence type="ECO:0000313" key="8">
    <source>
        <dbReference type="EMBL" id="WUX41783.1"/>
    </source>
</evidence>
<dbReference type="RefSeq" id="WP_250572433.1">
    <property type="nucleotide sequence ID" value="NZ_CP108670.1"/>
</dbReference>
<dbReference type="InterPro" id="IPR013324">
    <property type="entry name" value="RNA_pol_sigma_r3/r4-like"/>
</dbReference>
<evidence type="ECO:0000256" key="4">
    <source>
        <dbReference type="ARBA" id="ARBA00023163"/>
    </source>
</evidence>
<dbReference type="CDD" id="cd06171">
    <property type="entry name" value="Sigma70_r4"/>
    <property type="match status" value="1"/>
</dbReference>
<evidence type="ECO:0000256" key="1">
    <source>
        <dbReference type="ARBA" id="ARBA00010641"/>
    </source>
</evidence>
<gene>
    <name evidence="8" type="ORF">OG367_38640</name>
</gene>
<evidence type="ECO:0000313" key="9">
    <source>
        <dbReference type="Proteomes" id="UP001431926"/>
    </source>
</evidence>
<dbReference type="InterPro" id="IPR007627">
    <property type="entry name" value="RNA_pol_sigma70_r2"/>
</dbReference>
<comment type="similarity">
    <text evidence="1">Belongs to the sigma-70 factor family. ECF subfamily.</text>
</comment>
<dbReference type="SUPFAM" id="SSF88659">
    <property type="entry name" value="Sigma3 and sigma4 domains of RNA polymerase sigma factors"/>
    <property type="match status" value="1"/>
</dbReference>
<keyword evidence="3" id="KW-0731">Sigma factor</keyword>
<protein>
    <submittedName>
        <fullName evidence="8">Sigma-70 family RNA polymerase sigma factor</fullName>
    </submittedName>
</protein>
<dbReference type="Pfam" id="PF08281">
    <property type="entry name" value="Sigma70_r4_2"/>
    <property type="match status" value="1"/>
</dbReference>
<reference evidence="8" key="1">
    <citation type="submission" date="2022-10" db="EMBL/GenBank/DDBJ databases">
        <title>The complete genomes of actinobacterial strains from the NBC collection.</title>
        <authorList>
            <person name="Joergensen T.S."/>
            <person name="Alvarez Arevalo M."/>
            <person name="Sterndorff E.B."/>
            <person name="Faurdal D."/>
            <person name="Vuksanovic O."/>
            <person name="Mourched A.-S."/>
            <person name="Charusanti P."/>
            <person name="Shaw S."/>
            <person name="Blin K."/>
            <person name="Weber T."/>
        </authorList>
    </citation>
    <scope>NUCLEOTIDE SEQUENCE</scope>
    <source>
        <strain evidence="8">NBC_01436</strain>
    </source>
</reference>
<keyword evidence="9" id="KW-1185">Reference proteome</keyword>
<dbReference type="Gene3D" id="1.10.1740.10">
    <property type="match status" value="1"/>
</dbReference>
<evidence type="ECO:0000259" key="7">
    <source>
        <dbReference type="Pfam" id="PF08281"/>
    </source>
</evidence>
<keyword evidence="2" id="KW-0805">Transcription regulation</keyword>
<dbReference type="PANTHER" id="PTHR43133">
    <property type="entry name" value="RNA POLYMERASE ECF-TYPE SIGMA FACTO"/>
    <property type="match status" value="1"/>
</dbReference>
<evidence type="ECO:0000256" key="2">
    <source>
        <dbReference type="ARBA" id="ARBA00023015"/>
    </source>
</evidence>
<feature type="domain" description="RNA polymerase sigma-70 region 2" evidence="6">
    <location>
        <begin position="12"/>
        <end position="77"/>
    </location>
</feature>
<dbReference type="Gene3D" id="1.10.10.10">
    <property type="entry name" value="Winged helix-like DNA-binding domain superfamily/Winged helix DNA-binding domain"/>
    <property type="match status" value="1"/>
</dbReference>
<dbReference type="Proteomes" id="UP001431926">
    <property type="component" value="Chromosome"/>
</dbReference>
<dbReference type="PANTHER" id="PTHR43133:SF25">
    <property type="entry name" value="RNA POLYMERASE SIGMA FACTOR RFAY-RELATED"/>
    <property type="match status" value="1"/>
</dbReference>
<evidence type="ECO:0000256" key="3">
    <source>
        <dbReference type="ARBA" id="ARBA00023082"/>
    </source>
</evidence>
<dbReference type="NCBIfam" id="TIGR02937">
    <property type="entry name" value="sigma70-ECF"/>
    <property type="match status" value="1"/>
</dbReference>
<dbReference type="Pfam" id="PF04542">
    <property type="entry name" value="Sigma70_r2"/>
    <property type="match status" value="1"/>
</dbReference>